<evidence type="ECO:0000256" key="7">
    <source>
        <dbReference type="ARBA" id="ARBA00022884"/>
    </source>
</evidence>
<dbReference type="FunFam" id="3.30.70.330:FF:000010">
    <property type="entry name" value="CUGBP Elav-like family member 4 isoform 3"/>
    <property type="match status" value="1"/>
</dbReference>
<comment type="similarity">
    <text evidence="3">Belongs to the CELF/BRUNOL family.</text>
</comment>
<dbReference type="GO" id="GO:0006397">
    <property type="term" value="P:mRNA processing"/>
    <property type="evidence" value="ECO:0007669"/>
    <property type="project" value="UniProtKB-KW"/>
</dbReference>
<evidence type="ECO:0000256" key="9">
    <source>
        <dbReference type="PROSITE-ProRule" id="PRU00176"/>
    </source>
</evidence>
<evidence type="ECO:0000259" key="10">
    <source>
        <dbReference type="PROSITE" id="PS50102"/>
    </source>
</evidence>
<evidence type="ECO:0000256" key="2">
    <source>
        <dbReference type="ARBA" id="ARBA00004496"/>
    </source>
</evidence>
<evidence type="ECO:0000256" key="8">
    <source>
        <dbReference type="ARBA" id="ARBA00023242"/>
    </source>
</evidence>
<evidence type="ECO:0000313" key="13">
    <source>
        <dbReference type="Proteomes" id="UP000618051"/>
    </source>
</evidence>
<evidence type="ECO:0000256" key="1">
    <source>
        <dbReference type="ARBA" id="ARBA00004123"/>
    </source>
</evidence>
<dbReference type="GO" id="GO:0005634">
    <property type="term" value="C:nucleus"/>
    <property type="evidence" value="ECO:0007669"/>
    <property type="project" value="UniProtKB-SubCell"/>
</dbReference>
<reference evidence="12" key="3">
    <citation type="submission" date="2022-01" db="EMBL/GenBank/DDBJ databases">
        <authorList>
            <person name="Rubenstein D.R."/>
        </authorList>
    </citation>
    <scope>NUCLEOTIDE SEQUENCE</scope>
    <source>
        <strain evidence="12">SS15</strain>
        <tissue evidence="12">Liver</tissue>
    </source>
</reference>
<dbReference type="InterPro" id="IPR034648">
    <property type="entry name" value="CELF3/4/5/6_RRM1"/>
</dbReference>
<accession>A0A835NEK5</accession>
<dbReference type="CDD" id="cd12635">
    <property type="entry name" value="RRM2_CELF3_4_5_6"/>
    <property type="match status" value="1"/>
</dbReference>
<evidence type="ECO:0000256" key="6">
    <source>
        <dbReference type="ARBA" id="ARBA00022737"/>
    </source>
</evidence>
<dbReference type="InterPro" id="IPR035979">
    <property type="entry name" value="RBD_domain_sf"/>
</dbReference>
<dbReference type="SMART" id="SM00360">
    <property type="entry name" value="RRM"/>
    <property type="match status" value="3"/>
</dbReference>
<sequence>MSSSGGAEPPAQPDSMKDLDAIKLFVGQIPRNLEEKDLKPLFEQFGKIYELTVLKDRYTGMHKGCAFLTYCARDSAIKAQTALHEQKTLPGMARPIQVKPADSESRGGCFVHKCSSPPALDCKPHRRLMFLCLPLGDRKLFVGMLNKQQSEDDVLRLFEPFGVIDECTVLRGPDGNSKGCAFVKFSSHTEAQAAIHALHGSQTMPLMQQQTTVLSTSHGSYLSPGVTFSPCHIQQIGAVSLNGLPATPIAPASGEGLPARDLPQHSARGPPRLCSCISSLLSSRLHSPPLLGTAAMPGLVAPISNGFTGVVPFPNGHPTLETVYTNGLVPYSAQSPSVAETLHPAFTGVQQYAGTSFPCLPQALVWLTRSSGKWFVLSPWATAVYPTTTITPIAQSIPQQPPILQQQQREGPEGCNLFIYHLPQEFGDNELMQMFLPFGNIISSKVFMDRATNQSKCFGKGSMLSNNDTHVGHGTKSATVIPPVSFHQCTDCYPGHEWFPDWHETLEGPVKTAQGCQPSLLTAVSKQESLLQHRAQLCSGLQLLLQTGRPGVQAVTHLVGQRLHLSRVTRAGLDDGQVQQSSGKFVAMGQAQSQARESRSESGLVEPGVGAQVEIHGQVETGTSTLCIRQRLMAQSCKETLGAVDSVDRQCRHAIKEKAQYLPRRKILATPGLAYLLLTWCKAKGPANQQPLGHGALPLGVWLENMDQANPWTKLFHSETDCLQEHALQIGLNILERGLGVGWGEREREHITLLNMSKKEKYIPPGLGHSQLLSLSHSSTLAPAWLRIWRALSYLSKGFCRQSSWDAESTGNQSPYLEELHCLPTHGTDPCFTALHGNSIFLMKAGEDERVFVAQSFKYLQISSTTLLCLTLRVYERGSKRVNGIQKWSEVVEEDVPGMYRHSRRSCADGQGLKLGLRKGWVQSKQTGAAEPWLKQDERPRVTLGKGDFATTAALLLLDTSG</sequence>
<name>A0A835NEK5_9PASS</name>
<comment type="subcellular location">
    <subcellularLocation>
        <location evidence="2">Cytoplasm</location>
    </subcellularLocation>
    <subcellularLocation>
        <location evidence="1">Nucleus</location>
    </subcellularLocation>
</comment>
<keyword evidence="6" id="KW-0677">Repeat</keyword>
<dbReference type="PANTHER" id="PTHR24012">
    <property type="entry name" value="RNA BINDING PROTEIN"/>
    <property type="match status" value="1"/>
</dbReference>
<dbReference type="CDD" id="cd12632">
    <property type="entry name" value="RRM1_CELF3_4_5_6"/>
    <property type="match status" value="1"/>
</dbReference>
<evidence type="ECO:0000256" key="4">
    <source>
        <dbReference type="ARBA" id="ARBA00022490"/>
    </source>
</evidence>
<dbReference type="EMBL" id="JADDUC010000406">
    <property type="protein sequence ID" value="KAG0113708.1"/>
    <property type="molecule type" value="Genomic_DNA"/>
</dbReference>
<evidence type="ECO:0000256" key="5">
    <source>
        <dbReference type="ARBA" id="ARBA00022664"/>
    </source>
</evidence>
<dbReference type="FunFam" id="3.30.70.330:FF:001128">
    <property type="entry name" value="CUGBP Elav-like family member 2"/>
    <property type="match status" value="1"/>
</dbReference>
<dbReference type="Gene3D" id="3.30.70.330">
    <property type="match status" value="3"/>
</dbReference>
<feature type="domain" description="RRM" evidence="10">
    <location>
        <begin position="22"/>
        <end position="103"/>
    </location>
</feature>
<dbReference type="InterPro" id="IPR000504">
    <property type="entry name" value="RRM_dom"/>
</dbReference>
<reference evidence="12 13" key="2">
    <citation type="journal article" date="2021" name="J. Hered.">
        <title>Feather Gene Expression Elucidates the Developmental Basis of Plumage Iridescence in African Starlings.</title>
        <authorList>
            <person name="Rubenstein D.R."/>
            <person name="Corvelo A."/>
            <person name="MacManes M.D."/>
            <person name="Maia R."/>
            <person name="Narzisi G."/>
            <person name="Rousaki A."/>
            <person name="Vandenabeele P."/>
            <person name="Shawkey M.D."/>
            <person name="Solomon J."/>
        </authorList>
    </citation>
    <scope>NUCLEOTIDE SEQUENCE [LARGE SCALE GENOMIC DNA]</scope>
    <source>
        <strain evidence="12">SS15</strain>
    </source>
</reference>
<reference evidence="11" key="1">
    <citation type="submission" date="2020-10" db="EMBL/GenBank/DDBJ databases">
        <title>Feather gene expression reveals the developmental basis of iridescence in African starlings.</title>
        <authorList>
            <person name="Rubenstein D.R."/>
        </authorList>
    </citation>
    <scope>NUCLEOTIDE SEQUENCE</scope>
    <source>
        <strain evidence="11">SS15</strain>
        <tissue evidence="11">Liver</tissue>
    </source>
</reference>
<dbReference type="GO" id="GO:0003723">
    <property type="term" value="F:RNA binding"/>
    <property type="evidence" value="ECO:0007669"/>
    <property type="project" value="UniProtKB-UniRule"/>
</dbReference>
<protein>
    <recommendedName>
        <fullName evidence="10">RRM domain-containing protein</fullName>
    </recommendedName>
</protein>
<dbReference type="Proteomes" id="UP000618051">
    <property type="component" value="Unassembled WGS sequence"/>
</dbReference>
<keyword evidence="13" id="KW-1185">Reference proteome</keyword>
<dbReference type="OrthoDB" id="410044at2759"/>
<gene>
    <name evidence="12" type="ORF">IHE44_0009982</name>
    <name evidence="11" type="ORF">IHE44_010011</name>
</gene>
<keyword evidence="4" id="KW-0963">Cytoplasm</keyword>
<feature type="domain" description="RRM" evidence="10">
    <location>
        <begin position="138"/>
        <end position="219"/>
    </location>
</feature>
<dbReference type="Pfam" id="PF00076">
    <property type="entry name" value="RRM_1"/>
    <property type="match status" value="3"/>
</dbReference>
<keyword evidence="7 9" id="KW-0694">RNA-binding</keyword>
<evidence type="ECO:0000313" key="11">
    <source>
        <dbReference type="EMBL" id="KAG0113708.1"/>
    </source>
</evidence>
<dbReference type="SUPFAM" id="SSF54928">
    <property type="entry name" value="RNA-binding domain, RBD"/>
    <property type="match status" value="2"/>
</dbReference>
<dbReference type="FunFam" id="3.30.70.330:FF:000198">
    <property type="entry name" value="CUGBP Elav-like family member 6 isoform X3"/>
    <property type="match status" value="1"/>
</dbReference>
<dbReference type="InterPro" id="IPR012677">
    <property type="entry name" value="Nucleotide-bd_a/b_plait_sf"/>
</dbReference>
<evidence type="ECO:0000313" key="12">
    <source>
        <dbReference type="EMBL" id="KAI1230522.1"/>
    </source>
</evidence>
<proteinExistence type="inferred from homology"/>
<keyword evidence="5" id="KW-0507">mRNA processing</keyword>
<comment type="caution">
    <text evidence="11">The sequence shown here is derived from an EMBL/GenBank/DDBJ whole genome shotgun (WGS) entry which is preliminary data.</text>
</comment>
<dbReference type="AlphaFoldDB" id="A0A835NEK5"/>
<organism evidence="11">
    <name type="scientific">Lamprotornis superbus</name>
    <dbReference type="NCBI Taxonomy" id="245042"/>
    <lineage>
        <taxon>Eukaryota</taxon>
        <taxon>Metazoa</taxon>
        <taxon>Chordata</taxon>
        <taxon>Craniata</taxon>
        <taxon>Vertebrata</taxon>
        <taxon>Euteleostomi</taxon>
        <taxon>Archelosauria</taxon>
        <taxon>Archosauria</taxon>
        <taxon>Dinosauria</taxon>
        <taxon>Saurischia</taxon>
        <taxon>Theropoda</taxon>
        <taxon>Coelurosauria</taxon>
        <taxon>Aves</taxon>
        <taxon>Neognathae</taxon>
        <taxon>Neoaves</taxon>
        <taxon>Telluraves</taxon>
        <taxon>Australaves</taxon>
        <taxon>Passeriformes</taxon>
        <taxon>Sturnidae</taxon>
        <taxon>Lamprotornis</taxon>
    </lineage>
</organism>
<dbReference type="GO" id="GO:0005737">
    <property type="term" value="C:cytoplasm"/>
    <property type="evidence" value="ECO:0007669"/>
    <property type="project" value="UniProtKB-SubCell"/>
</dbReference>
<evidence type="ECO:0000256" key="3">
    <source>
        <dbReference type="ARBA" id="ARBA00009621"/>
    </source>
</evidence>
<keyword evidence="8" id="KW-0539">Nucleus</keyword>
<dbReference type="EMBL" id="JADDUC020000030">
    <property type="protein sequence ID" value="KAI1230522.1"/>
    <property type="molecule type" value="Genomic_DNA"/>
</dbReference>
<dbReference type="PROSITE" id="PS50102">
    <property type="entry name" value="RRM"/>
    <property type="match status" value="2"/>
</dbReference>